<evidence type="ECO:0000256" key="6">
    <source>
        <dbReference type="ARBA" id="ARBA00022619"/>
    </source>
</evidence>
<reference evidence="14 15" key="1">
    <citation type="submission" date="2022-06" db="EMBL/GenBank/DDBJ databases">
        <authorList>
            <person name="Xuan X."/>
        </authorList>
    </citation>
    <scope>NUCLEOTIDE SEQUENCE [LARGE SCALE GENOMIC DNA]</scope>
    <source>
        <strain evidence="14 15">2V75</strain>
    </source>
</reference>
<evidence type="ECO:0000256" key="11">
    <source>
        <dbReference type="ARBA" id="ARBA00023268"/>
    </source>
</evidence>
<keyword evidence="12 14" id="KW-0378">Hydrolase</keyword>
<dbReference type="GO" id="GO:0008835">
    <property type="term" value="F:diaminohydroxyphosphoribosylaminopyrimidine deaminase activity"/>
    <property type="evidence" value="ECO:0007669"/>
    <property type="project" value="UniProtKB-EC"/>
</dbReference>
<evidence type="ECO:0000256" key="4">
    <source>
        <dbReference type="ARBA" id="ARBA00005259"/>
    </source>
</evidence>
<dbReference type="InterPro" id="IPR004794">
    <property type="entry name" value="Eubact_RibD"/>
</dbReference>
<keyword evidence="11" id="KW-0511">Multifunctional enzyme</keyword>
<comment type="caution">
    <text evidence="14">The sequence shown here is derived from an EMBL/GenBank/DDBJ whole genome shotgun (WGS) entry which is preliminary data.</text>
</comment>
<keyword evidence="10 12" id="KW-0560">Oxidoreductase</keyword>
<keyword evidence="7 12" id="KW-0479">Metal-binding</keyword>
<comment type="function">
    <text evidence="1 12">Converts 2,5-diamino-6-(ribosylamino)-4(3h)-pyrimidinone 5'-phosphate into 5-amino-6-(ribosylamino)-2,4(1h,3h)-pyrimidinedione 5'-phosphate.</text>
</comment>
<keyword evidence="8 12" id="KW-0862">Zinc</keyword>
<evidence type="ECO:0000256" key="1">
    <source>
        <dbReference type="ARBA" id="ARBA00002151"/>
    </source>
</evidence>
<evidence type="ECO:0000256" key="3">
    <source>
        <dbReference type="ARBA" id="ARBA00004910"/>
    </source>
</evidence>
<evidence type="ECO:0000313" key="14">
    <source>
        <dbReference type="EMBL" id="MCO5723745.1"/>
    </source>
</evidence>
<dbReference type="InterPro" id="IPR024072">
    <property type="entry name" value="DHFR-like_dom_sf"/>
</dbReference>
<dbReference type="EC" id="3.5.4.26" evidence="12"/>
<evidence type="ECO:0000256" key="9">
    <source>
        <dbReference type="ARBA" id="ARBA00022857"/>
    </source>
</evidence>
<comment type="similarity">
    <text evidence="4 12">In the N-terminal section; belongs to the cytidine and deoxycytidylate deaminase family.</text>
</comment>
<dbReference type="NCBIfam" id="TIGR00326">
    <property type="entry name" value="eubact_ribD"/>
    <property type="match status" value="1"/>
</dbReference>
<evidence type="ECO:0000256" key="12">
    <source>
        <dbReference type="PIRNR" id="PIRNR006769"/>
    </source>
</evidence>
<comment type="cofactor">
    <cofactor evidence="12">
        <name>Zn(2+)</name>
        <dbReference type="ChEBI" id="CHEBI:29105"/>
    </cofactor>
    <text evidence="12">Binds 1 zinc ion.</text>
</comment>
<dbReference type="PROSITE" id="PS51747">
    <property type="entry name" value="CYT_DCMP_DEAMINASES_2"/>
    <property type="match status" value="1"/>
</dbReference>
<dbReference type="Gene3D" id="3.40.430.10">
    <property type="entry name" value="Dihydrofolate Reductase, subunit A"/>
    <property type="match status" value="1"/>
</dbReference>
<dbReference type="SUPFAM" id="SSF53927">
    <property type="entry name" value="Cytidine deaminase-like"/>
    <property type="match status" value="1"/>
</dbReference>
<keyword evidence="15" id="KW-1185">Reference proteome</keyword>
<comment type="catalytic activity">
    <reaction evidence="12">
        <text>5-amino-6-(5-phospho-D-ribitylamino)uracil + NADP(+) = 5-amino-6-(5-phospho-D-ribosylamino)uracil + NADPH + H(+)</text>
        <dbReference type="Rhea" id="RHEA:17845"/>
        <dbReference type="ChEBI" id="CHEBI:15378"/>
        <dbReference type="ChEBI" id="CHEBI:57783"/>
        <dbReference type="ChEBI" id="CHEBI:58349"/>
        <dbReference type="ChEBI" id="CHEBI:58421"/>
        <dbReference type="ChEBI" id="CHEBI:58453"/>
        <dbReference type="EC" id="1.1.1.193"/>
    </reaction>
</comment>
<sequence>MKIHEKYLSRCLQIAKNGLGNTAPNPMVGAVVVHGDRVIGEGFTSPYGGPHAEVRAIASVKDQSLLKEATLYVSLEPCCHYGKTPPCTDLILEKGIPKVVLGIPDPHTKVGGKGIAKLREGGCEVLTGVLEAACREHLKRFLTFHEKRRPYVILKWAQSADGFFAPEKGLRDREARPYWISGPRARQLAHQWRSEEQAILVGTRTAIEDNPALTTREWKGRNPLRVLLDRTLRVPAGYRVFDGQADTLVCCAPDQVREPNGRITYQALDFEGDPLPDLMHLLWEKQVLSLIVEGGAETLRGFIKAGLWDEARVIESPRSLGGGLPAPRSGGTLIGEFAAGQDRVKIFSHD</sequence>
<dbReference type="PIRSF" id="PIRSF006769">
    <property type="entry name" value="RibD"/>
    <property type="match status" value="1"/>
</dbReference>
<dbReference type="InterPro" id="IPR016193">
    <property type="entry name" value="Cytidine_deaminase-like"/>
</dbReference>
<feature type="domain" description="CMP/dCMP-type deaminase" evidence="13">
    <location>
        <begin position="2"/>
        <end position="126"/>
    </location>
</feature>
<comment type="pathway">
    <text evidence="2 12">Cofactor biosynthesis; riboflavin biosynthesis; 5-amino-6-(D-ribitylamino)uracil from GTP: step 2/4.</text>
</comment>
<dbReference type="InterPro" id="IPR002734">
    <property type="entry name" value="RibDG_C"/>
</dbReference>
<dbReference type="SUPFAM" id="SSF53597">
    <property type="entry name" value="Dihydrofolate reductase-like"/>
    <property type="match status" value="1"/>
</dbReference>
<evidence type="ECO:0000256" key="5">
    <source>
        <dbReference type="ARBA" id="ARBA00007417"/>
    </source>
</evidence>
<dbReference type="Pfam" id="PF00383">
    <property type="entry name" value="dCMP_cyt_deam_1"/>
    <property type="match status" value="1"/>
</dbReference>
<comment type="catalytic activity">
    <reaction evidence="12">
        <text>2,5-diamino-6-hydroxy-4-(5-phosphoribosylamino)-pyrimidine + H2O + H(+) = 5-amino-6-(5-phospho-D-ribosylamino)uracil + NH4(+)</text>
        <dbReference type="Rhea" id="RHEA:21868"/>
        <dbReference type="ChEBI" id="CHEBI:15377"/>
        <dbReference type="ChEBI" id="CHEBI:15378"/>
        <dbReference type="ChEBI" id="CHEBI:28938"/>
        <dbReference type="ChEBI" id="CHEBI:58453"/>
        <dbReference type="ChEBI" id="CHEBI:58614"/>
        <dbReference type="EC" id="3.5.4.26"/>
    </reaction>
</comment>
<dbReference type="PROSITE" id="PS00903">
    <property type="entry name" value="CYT_DCMP_DEAMINASES_1"/>
    <property type="match status" value="1"/>
</dbReference>
<dbReference type="RefSeq" id="WP_252740112.1">
    <property type="nucleotide sequence ID" value="NZ_JAMXIB010000001.1"/>
</dbReference>
<dbReference type="PANTHER" id="PTHR38011:SF7">
    <property type="entry name" value="2,5-DIAMINO-6-RIBOSYLAMINO-4(3H)-PYRIMIDINONE 5'-PHOSPHATE REDUCTASE"/>
    <property type="match status" value="1"/>
</dbReference>
<proteinExistence type="inferred from homology"/>
<evidence type="ECO:0000259" key="13">
    <source>
        <dbReference type="PROSITE" id="PS51747"/>
    </source>
</evidence>
<keyword evidence="9 12" id="KW-0521">NADP</keyword>
<gene>
    <name evidence="14" type="primary">ribD</name>
    <name evidence="14" type="ORF">NG653_02675</name>
</gene>
<comment type="similarity">
    <text evidence="5 12">In the C-terminal section; belongs to the HTP reductase family.</text>
</comment>
<dbReference type="EC" id="1.1.1.193" evidence="12"/>
<dbReference type="CDD" id="cd01284">
    <property type="entry name" value="Riboflavin_deaminase-reductase"/>
    <property type="match status" value="1"/>
</dbReference>
<dbReference type="PANTHER" id="PTHR38011">
    <property type="entry name" value="DIHYDROFOLATE REDUCTASE FAMILY PROTEIN (AFU_ORTHOLOGUE AFUA_8G06820)"/>
    <property type="match status" value="1"/>
</dbReference>
<dbReference type="Gene3D" id="3.40.140.10">
    <property type="entry name" value="Cytidine Deaminase, domain 2"/>
    <property type="match status" value="1"/>
</dbReference>
<dbReference type="InterPro" id="IPR050765">
    <property type="entry name" value="Riboflavin_Biosynth_HTPR"/>
</dbReference>
<evidence type="ECO:0000256" key="2">
    <source>
        <dbReference type="ARBA" id="ARBA00004882"/>
    </source>
</evidence>
<dbReference type="InterPro" id="IPR016192">
    <property type="entry name" value="APOBEC/CMP_deaminase_Zn-bd"/>
</dbReference>
<evidence type="ECO:0000256" key="7">
    <source>
        <dbReference type="ARBA" id="ARBA00022723"/>
    </source>
</evidence>
<dbReference type="InterPro" id="IPR002125">
    <property type="entry name" value="CMP_dCMP_dom"/>
</dbReference>
<dbReference type="Proteomes" id="UP001206312">
    <property type="component" value="Unassembled WGS sequence"/>
</dbReference>
<comment type="pathway">
    <text evidence="3 12">Cofactor biosynthesis; riboflavin biosynthesis; 5-amino-6-(D-ribitylamino)uracil from GTP: step 3/4.</text>
</comment>
<evidence type="ECO:0000256" key="10">
    <source>
        <dbReference type="ARBA" id="ARBA00023002"/>
    </source>
</evidence>
<evidence type="ECO:0000256" key="8">
    <source>
        <dbReference type="ARBA" id="ARBA00022833"/>
    </source>
</evidence>
<evidence type="ECO:0000313" key="15">
    <source>
        <dbReference type="Proteomes" id="UP001206312"/>
    </source>
</evidence>
<keyword evidence="6 12" id="KW-0686">Riboflavin biosynthesis</keyword>
<dbReference type="GO" id="GO:0008703">
    <property type="term" value="F:5-amino-6-(5-phosphoribosylamino)uracil reductase activity"/>
    <property type="evidence" value="ECO:0007669"/>
    <property type="project" value="UniProtKB-EC"/>
</dbReference>
<name>A0ABT1AUN2_9FLAO</name>
<dbReference type="EMBL" id="JAMXIB010000001">
    <property type="protein sequence ID" value="MCO5723745.1"/>
    <property type="molecule type" value="Genomic_DNA"/>
</dbReference>
<accession>A0ABT1AUN2</accession>
<protein>
    <recommendedName>
        <fullName evidence="12">Riboflavin biosynthesis protein RibD</fullName>
    </recommendedName>
    <domain>
        <recommendedName>
            <fullName evidence="12">Diaminohydroxyphosphoribosylaminopyrimidine deaminase</fullName>
            <shortName evidence="12">DRAP deaminase</shortName>
            <ecNumber evidence="12">3.5.4.26</ecNumber>
        </recommendedName>
        <alternativeName>
            <fullName evidence="12">Riboflavin-specific deaminase</fullName>
        </alternativeName>
    </domain>
    <domain>
        <recommendedName>
            <fullName evidence="12">5-amino-6-(5-phosphoribosylamino)uracil reductase</fullName>
            <ecNumber evidence="12">1.1.1.193</ecNumber>
        </recommendedName>
        <alternativeName>
            <fullName evidence="12">HTP reductase</fullName>
        </alternativeName>
    </domain>
</protein>
<dbReference type="Pfam" id="PF01872">
    <property type="entry name" value="RibD_C"/>
    <property type="match status" value="1"/>
</dbReference>
<organism evidence="14 15">
    <name type="scientific">Robiginitalea marina</name>
    <dbReference type="NCBI Taxonomy" id="2954105"/>
    <lineage>
        <taxon>Bacteria</taxon>
        <taxon>Pseudomonadati</taxon>
        <taxon>Bacteroidota</taxon>
        <taxon>Flavobacteriia</taxon>
        <taxon>Flavobacteriales</taxon>
        <taxon>Flavobacteriaceae</taxon>
        <taxon>Robiginitalea</taxon>
    </lineage>
</organism>